<evidence type="ECO:0000313" key="2">
    <source>
        <dbReference type="Proteomes" id="UP000011776"/>
    </source>
</evidence>
<reference evidence="1 2" key="1">
    <citation type="submission" date="2013-02" db="EMBL/GenBank/DDBJ databases">
        <authorList>
            <person name="Harkins D.M."/>
            <person name="Durkin A.S."/>
            <person name="Brinkac L.M."/>
            <person name="Haft D.H."/>
            <person name="Selengut J.D."/>
            <person name="Sanka R."/>
            <person name="DePew J."/>
            <person name="Purushe J."/>
            <person name="Tulsiani S.M."/>
            <person name="Graham G.C."/>
            <person name="Burns M.-A."/>
            <person name="Dohnt M.F."/>
            <person name="Smythe L.D."/>
            <person name="McKay D.B."/>
            <person name="Craig S.B."/>
            <person name="Vinetz J.M."/>
            <person name="Sutton G.G."/>
            <person name="Nierman W.C."/>
            <person name="Fouts D.E."/>
        </authorList>
    </citation>
    <scope>NUCLEOTIDE SEQUENCE [LARGE SCALE GENOMIC DNA]</scope>
    <source>
        <strain evidence="1 2">LT2186</strain>
    </source>
</reference>
<dbReference type="BioCyc" id="LINT1001599:G11K9-4479-MONOMER"/>
<sequence length="54" mass="6252">MYGILFSTNHSVIWKPVSLEFEGKRRIWLVSGIQSFRLNEIVPFLDSLSVICQP</sequence>
<comment type="caution">
    <text evidence="1">The sequence shown here is derived from an EMBL/GenBank/DDBJ whole genome shotgun (WGS) entry which is preliminary data.</text>
</comment>
<gene>
    <name evidence="1" type="ORF">LEP1GSC151_3594</name>
</gene>
<proteinExistence type="predicted"/>
<accession>M3I016</accession>
<organism evidence="1 2">
    <name type="scientific">Leptospira interrogans serovar Grippotyphosa str. LT2186</name>
    <dbReference type="NCBI Taxonomy" id="1001599"/>
    <lineage>
        <taxon>Bacteria</taxon>
        <taxon>Pseudomonadati</taxon>
        <taxon>Spirochaetota</taxon>
        <taxon>Spirochaetia</taxon>
        <taxon>Leptospirales</taxon>
        <taxon>Leptospiraceae</taxon>
        <taxon>Leptospira</taxon>
    </lineage>
</organism>
<protein>
    <submittedName>
        <fullName evidence="1">Uncharacterized protein</fullName>
    </submittedName>
</protein>
<dbReference type="AlphaFoldDB" id="M3I016"/>
<dbReference type="Proteomes" id="UP000011776">
    <property type="component" value="Unassembled WGS sequence"/>
</dbReference>
<dbReference type="EMBL" id="AFME02000353">
    <property type="protein sequence ID" value="EMG08831.1"/>
    <property type="molecule type" value="Genomic_DNA"/>
</dbReference>
<name>M3I016_LEPIR</name>
<evidence type="ECO:0000313" key="1">
    <source>
        <dbReference type="EMBL" id="EMG08831.1"/>
    </source>
</evidence>